<evidence type="ECO:0000256" key="2">
    <source>
        <dbReference type="SAM" id="Phobius"/>
    </source>
</evidence>
<dbReference type="EMBL" id="SJPU01000003">
    <property type="protein sequence ID" value="TWU10624.1"/>
    <property type="molecule type" value="Genomic_DNA"/>
</dbReference>
<keyword evidence="2" id="KW-1133">Transmembrane helix</keyword>
<sequence length="278" mass="30297">MKDSSEQANAPDSSLYSSTSSHNQRAADTPGSSGLDLPRMGAEIGFQVVSEDDVPPFRASGLICLVLGLLSASALVAWQMLILPLAAIAFGVFALRKSDGPKPAGTTAAVIGLVLASCFGAGGITIPMAKRSTMASQAEYFGREYLELIGRGDVELAAELRKEARNRQVKGMNLREAYRAEQIASASKGEEDQHSNAEQDAIELAGPDIQWELAERPRVYMHYGIERVETIWFDPSGTVKEKVVVELQWSPDEAKNIANWHVNNFHFYRDLIFAPSVL</sequence>
<protein>
    <submittedName>
        <fullName evidence="3">Uncharacterized protein</fullName>
    </submittedName>
</protein>
<feature type="compositionally biased region" description="Polar residues" evidence="1">
    <location>
        <begin position="1"/>
        <end position="32"/>
    </location>
</feature>
<evidence type="ECO:0000256" key="1">
    <source>
        <dbReference type="SAM" id="MobiDB-lite"/>
    </source>
</evidence>
<keyword evidence="4" id="KW-1185">Reference proteome</keyword>
<evidence type="ECO:0000313" key="3">
    <source>
        <dbReference type="EMBL" id="TWU10624.1"/>
    </source>
</evidence>
<organism evidence="3 4">
    <name type="scientific">Allorhodopirellula heiligendammensis</name>
    <dbReference type="NCBI Taxonomy" id="2714739"/>
    <lineage>
        <taxon>Bacteria</taxon>
        <taxon>Pseudomonadati</taxon>
        <taxon>Planctomycetota</taxon>
        <taxon>Planctomycetia</taxon>
        <taxon>Pirellulales</taxon>
        <taxon>Pirellulaceae</taxon>
        <taxon>Allorhodopirellula</taxon>
    </lineage>
</organism>
<accession>A0A5C6BJK1</accession>
<dbReference type="RefSeq" id="WP_146409037.1">
    <property type="nucleotide sequence ID" value="NZ_SJPU01000003.1"/>
</dbReference>
<gene>
    <name evidence="3" type="ORF">Poly21_45300</name>
</gene>
<keyword evidence="2" id="KW-0472">Membrane</keyword>
<dbReference type="AlphaFoldDB" id="A0A5C6BJK1"/>
<name>A0A5C6BJK1_9BACT</name>
<feature type="transmembrane region" description="Helical" evidence="2">
    <location>
        <begin position="62"/>
        <end position="95"/>
    </location>
</feature>
<comment type="caution">
    <text evidence="3">The sequence shown here is derived from an EMBL/GenBank/DDBJ whole genome shotgun (WGS) entry which is preliminary data.</text>
</comment>
<dbReference type="OrthoDB" id="257484at2"/>
<dbReference type="Proteomes" id="UP000319908">
    <property type="component" value="Unassembled WGS sequence"/>
</dbReference>
<feature type="transmembrane region" description="Helical" evidence="2">
    <location>
        <begin position="107"/>
        <end position="126"/>
    </location>
</feature>
<proteinExistence type="predicted"/>
<keyword evidence="2" id="KW-0812">Transmembrane</keyword>
<reference evidence="3 4" key="1">
    <citation type="journal article" date="2020" name="Antonie Van Leeuwenhoek">
        <title>Rhodopirellula heiligendammensis sp. nov., Rhodopirellula pilleata sp. nov., and Rhodopirellula solitaria sp. nov. isolated from natural or artificial marine surfaces in Northern Germany and California, USA, and emended description of the genus Rhodopirellula.</title>
        <authorList>
            <person name="Kallscheuer N."/>
            <person name="Wiegand S."/>
            <person name="Jogler M."/>
            <person name="Boedeker C."/>
            <person name="Peeters S.H."/>
            <person name="Rast P."/>
            <person name="Heuer A."/>
            <person name="Jetten M.S.M."/>
            <person name="Rohde M."/>
            <person name="Jogler C."/>
        </authorList>
    </citation>
    <scope>NUCLEOTIDE SEQUENCE [LARGE SCALE GENOMIC DNA]</scope>
    <source>
        <strain evidence="3 4">Poly21</strain>
    </source>
</reference>
<feature type="region of interest" description="Disordered" evidence="1">
    <location>
        <begin position="1"/>
        <end position="36"/>
    </location>
</feature>
<evidence type="ECO:0000313" key="4">
    <source>
        <dbReference type="Proteomes" id="UP000319908"/>
    </source>
</evidence>